<accession>A0AC59EWN2</accession>
<keyword evidence="2" id="KW-1185">Reference proteome</keyword>
<dbReference type="EMBL" id="KC662249">
    <property type="protein sequence ID" value="AGM15362.1"/>
    <property type="molecule type" value="Genomic_DNA"/>
</dbReference>
<reference evidence="1 2" key="1">
    <citation type="journal article" date="2013" name="Proc. Natl. Acad. Sci. U.S.A.">
        <title>Genome of Phaeocystis globosa virus PgV-16T highlights the common ancestry of the largest known DNA viruses infecting eukaryotes.</title>
        <authorList>
            <person name="Santini S."/>
            <person name="Jeudy S."/>
            <person name="Bartoli J."/>
            <person name="Poirot O."/>
            <person name="Lescot M."/>
            <person name="Abergel C."/>
            <person name="Barbe V."/>
            <person name="Wommack K.E."/>
            <person name="Noordeloos A.A."/>
            <person name="Brussaard C.P."/>
            <person name="Claverie J.M."/>
        </authorList>
    </citation>
    <scope>NUCLEOTIDE SEQUENCE [LARGE SCALE GENOMIC DNA]</scope>
    <source>
        <strain evidence="1 2">16T</strain>
    </source>
</reference>
<evidence type="ECO:0000313" key="1">
    <source>
        <dbReference type="EMBL" id="AGM15362.1"/>
    </source>
</evidence>
<gene>
    <name evidence="1" type="ORF">PGCG_00050</name>
</gene>
<name>A0AC59EWN2_9VIRU</name>
<sequence length="164" mass="18670">MNNIANGRVNILGPNISTKFSMMDKIPITTNSDYKNVLAGTFERTSLSDAYFSLANIQIIQNALRKGVYDKSGGKIMVDNQPQDQIVSVMRSMYYQHSKNLPNNIPQQISDLNEHVKKFCINSVYGEAVAYLKYKEDSSKMYEPMAAPIYANKQEKTLELKPWF</sequence>
<organism evidence="1 2">
    <name type="scientific">Phaeocystis globosa virus PgV-16T</name>
    <dbReference type="NCBI Taxonomy" id="3071227"/>
    <lineage>
        <taxon>Viruses</taxon>
        <taxon>Varidnaviria</taxon>
        <taxon>Bamfordvirae</taxon>
        <taxon>Nucleocytoviricota</taxon>
        <taxon>Megaviricetes</taxon>
        <taxon>Imitervirales</taxon>
        <taxon>Mesomimiviridae</taxon>
        <taxon>Tethysvirus</taxon>
        <taxon>Tethysvirus hollandense</taxon>
    </lineage>
</organism>
<dbReference type="Proteomes" id="UP000204225">
    <property type="component" value="Segment"/>
</dbReference>
<protein>
    <submittedName>
        <fullName evidence="1">Uncharacterized protein</fullName>
    </submittedName>
</protein>
<proteinExistence type="predicted"/>
<evidence type="ECO:0000313" key="2">
    <source>
        <dbReference type="Proteomes" id="UP000204225"/>
    </source>
</evidence>